<keyword evidence="2" id="KW-1185">Reference proteome</keyword>
<protein>
    <submittedName>
        <fullName evidence="1">Uncharacterized protein</fullName>
    </submittedName>
</protein>
<dbReference type="Proteomes" id="UP001590950">
    <property type="component" value="Unassembled WGS sequence"/>
</dbReference>
<comment type="caution">
    <text evidence="1">The sequence shown here is derived from an EMBL/GenBank/DDBJ whole genome shotgun (WGS) entry which is preliminary data.</text>
</comment>
<organism evidence="1 2">
    <name type="scientific">Stereocaulon virgatum</name>
    <dbReference type="NCBI Taxonomy" id="373712"/>
    <lineage>
        <taxon>Eukaryota</taxon>
        <taxon>Fungi</taxon>
        <taxon>Dikarya</taxon>
        <taxon>Ascomycota</taxon>
        <taxon>Pezizomycotina</taxon>
        <taxon>Lecanoromycetes</taxon>
        <taxon>OSLEUM clade</taxon>
        <taxon>Lecanoromycetidae</taxon>
        <taxon>Lecanorales</taxon>
        <taxon>Lecanorineae</taxon>
        <taxon>Stereocaulaceae</taxon>
        <taxon>Stereocaulon</taxon>
    </lineage>
</organism>
<reference evidence="1 2" key="1">
    <citation type="submission" date="2024-09" db="EMBL/GenBank/DDBJ databases">
        <title>Rethinking Asexuality: The Enigmatic Case of Functional Sexual Genes in Lepraria (Stereocaulaceae).</title>
        <authorList>
            <person name="Doellman M."/>
            <person name="Sun Y."/>
            <person name="Barcenas-Pena A."/>
            <person name="Lumbsch H.T."/>
            <person name="Grewe F."/>
        </authorList>
    </citation>
    <scope>NUCLEOTIDE SEQUENCE [LARGE SCALE GENOMIC DNA]</scope>
    <source>
        <strain evidence="1 2">Mercado 3170</strain>
    </source>
</reference>
<gene>
    <name evidence="1" type="ORF">N7G274_007977</name>
</gene>
<proteinExistence type="predicted"/>
<sequence>MATKKLKEIQGLLKANKITFDGPVEPEQWPSTHVTLFKNIKRAGNTRYNEYKDLRKARAADEPWGAYAIQRADNLVKTAKRCHSEARNEAGWRLAIEPEVFSRFIVEVACTTCRARLWRSEIEAEVKSNTIGGRSLEERQKRRRACQCGPSSRQQDFNDSGLNPLFSDRAEERVLHDEIVTMHLPKRDHPDRVYGLRETTRFSRVLSSSCRASDDRPLREALKLSPFRTANDPLLFPFLVLEAKSERGYCWDWIETQTAFSIRTLLQLQEDLQNQSDPELSWEDGPLVWFLASKGEEWRVAASFVERSSKGSTYRTIELWVGRLVTNDGAIQLLLIIDHIFDWARDIYREAILYHLNLLSGTIPNETATKYNDSDIFSMANRLSSWINGIQSMGPADAMAPETFEETLDDTRPFRNMDSPWCSSPFRDQVRELAYIAMSRNDLDLLIKISGLKTHFKDFGFPCDAVSVIKLFESYRQKSPGENLEEAISRATYSLEMPTDDHLDDDIMTAFDDDSDNDSDDDTLRAFGDGLDDTLMITNDDNSFLIDTNRPEPILRQGGERDEAYDIIHEVYRKHKIGLRDVKEPFIRKSTRLDGPLWIDCPERRHANNVYVFTSDIGGSFVYYSGSGRHYTSPRSEYRFIVVVAESAESGSSEVPVEVCFFMVSGPPVMPMASDVMQALHETLRMSSPVYNTLLYAKPQLASERNSCRPYSGSLTRQQREKIQLWIDHLCRKTGCSPAK</sequence>
<accession>A0ABR4A1G0</accession>
<dbReference type="EMBL" id="JBEFKJ010000026">
    <property type="protein sequence ID" value="KAL2039309.1"/>
    <property type="molecule type" value="Genomic_DNA"/>
</dbReference>
<name>A0ABR4A1G0_9LECA</name>
<evidence type="ECO:0000313" key="1">
    <source>
        <dbReference type="EMBL" id="KAL2039309.1"/>
    </source>
</evidence>
<evidence type="ECO:0000313" key="2">
    <source>
        <dbReference type="Proteomes" id="UP001590950"/>
    </source>
</evidence>